<evidence type="ECO:0000259" key="2">
    <source>
        <dbReference type="Pfam" id="PF00144"/>
    </source>
</evidence>
<evidence type="ECO:0000256" key="1">
    <source>
        <dbReference type="SAM" id="MobiDB-lite"/>
    </source>
</evidence>
<evidence type="ECO:0000313" key="3">
    <source>
        <dbReference type="EMBL" id="QDZ15082.1"/>
    </source>
</evidence>
<dbReference type="Gene3D" id="3.40.710.10">
    <property type="entry name" value="DD-peptidase/beta-lactamase superfamily"/>
    <property type="match status" value="1"/>
</dbReference>
<dbReference type="InterPro" id="IPR001466">
    <property type="entry name" value="Beta-lactam-related"/>
</dbReference>
<organism evidence="3 4">
    <name type="scientific">Humibacter ginsenosidimutans</name>
    <dbReference type="NCBI Taxonomy" id="2599293"/>
    <lineage>
        <taxon>Bacteria</taxon>
        <taxon>Bacillati</taxon>
        <taxon>Actinomycetota</taxon>
        <taxon>Actinomycetes</taxon>
        <taxon>Micrococcales</taxon>
        <taxon>Microbacteriaceae</taxon>
        <taxon>Humibacter</taxon>
    </lineage>
</organism>
<reference evidence="3 4" key="1">
    <citation type="submission" date="2019-07" db="EMBL/GenBank/DDBJ databases">
        <title>Full genome sequence of Humibacter sp. WJ7-1.</title>
        <authorList>
            <person name="Im W.-T."/>
        </authorList>
    </citation>
    <scope>NUCLEOTIDE SEQUENCE [LARGE SCALE GENOMIC DNA]</scope>
    <source>
        <strain evidence="3 4">WJ7-1</strain>
    </source>
</reference>
<dbReference type="RefSeq" id="WP_146320591.1">
    <property type="nucleotide sequence ID" value="NZ_CP042305.1"/>
</dbReference>
<proteinExistence type="predicted"/>
<sequence length="536" mass="57197">MPATEPHPADSAAASQAVPQASSWRASSAEAEGVDPAAVLALLDEIDAEPTIDPHAVIVLRHGAVIASAQWAPYAIDRPQLVYSLSKSFTSTAAGFAVAEGLLDLDAPAADYFPEYADSVAPASRRILVRHLASMATGHLEDMITAFGADREHPIRAFFAAPPEREPGTLFTYNQMATYTLAVIVQRRSGQRLTEYLQPRLFEPLGIDPMGWQQQPADVDLGFSGLFAPPEAVAKLGRLYLDDGVWNGRRLLPASWVHEATSVQVANAVPGGPVAAESDDWQQGYGFQFWMSRHGYRGDGAFGQYCIVLPEHDAIVAITSQTADMQDLIDRVWKHLLPAFHDAPLAAAPEGGDALHGIVRDIAFPALRSPAALPADASGEYTRAADARSAQEYGALARATLERVDSGWRVTLHEDVAALGGDDGWAAAVGPLRDAATPTGTVGGPVGDGVWAVTEGGESGTLEVPVAVRGGILDTDAPHGPLRVDLAFIDTPHRLSLYFDPESRVVTPRWQTQALGFVGAYQLRAVRPGETFTVAR</sequence>
<dbReference type="EMBL" id="CP042305">
    <property type="protein sequence ID" value="QDZ15082.1"/>
    <property type="molecule type" value="Genomic_DNA"/>
</dbReference>
<feature type="domain" description="Beta-lactamase-related" evidence="2">
    <location>
        <begin position="56"/>
        <end position="325"/>
    </location>
</feature>
<dbReference type="OrthoDB" id="9773047at2"/>
<dbReference type="InterPro" id="IPR050789">
    <property type="entry name" value="Diverse_Enzym_Activities"/>
</dbReference>
<gene>
    <name evidence="3" type="ORF">FPZ11_10135</name>
</gene>
<protein>
    <submittedName>
        <fullName evidence="3">Serine hydrolase</fullName>
    </submittedName>
</protein>
<keyword evidence="4" id="KW-1185">Reference proteome</keyword>
<dbReference type="AlphaFoldDB" id="A0A5B8M630"/>
<dbReference type="Proteomes" id="UP000320216">
    <property type="component" value="Chromosome"/>
</dbReference>
<keyword evidence="3" id="KW-0378">Hydrolase</keyword>
<feature type="region of interest" description="Disordered" evidence="1">
    <location>
        <begin position="1"/>
        <end position="27"/>
    </location>
</feature>
<feature type="compositionally biased region" description="Low complexity" evidence="1">
    <location>
        <begin position="9"/>
        <end position="27"/>
    </location>
</feature>
<dbReference type="SUPFAM" id="SSF56601">
    <property type="entry name" value="beta-lactamase/transpeptidase-like"/>
    <property type="match status" value="1"/>
</dbReference>
<dbReference type="InterPro" id="IPR012338">
    <property type="entry name" value="Beta-lactam/transpept-like"/>
</dbReference>
<dbReference type="Pfam" id="PF00144">
    <property type="entry name" value="Beta-lactamase"/>
    <property type="match status" value="1"/>
</dbReference>
<evidence type="ECO:0000313" key="4">
    <source>
        <dbReference type="Proteomes" id="UP000320216"/>
    </source>
</evidence>
<name>A0A5B8M630_9MICO</name>
<dbReference type="KEGG" id="huw:FPZ11_10135"/>
<dbReference type="GO" id="GO:0016787">
    <property type="term" value="F:hydrolase activity"/>
    <property type="evidence" value="ECO:0007669"/>
    <property type="project" value="UniProtKB-KW"/>
</dbReference>
<dbReference type="PANTHER" id="PTHR43283:SF7">
    <property type="entry name" value="BETA-LACTAMASE-RELATED DOMAIN-CONTAINING PROTEIN"/>
    <property type="match status" value="1"/>
</dbReference>
<dbReference type="PANTHER" id="PTHR43283">
    <property type="entry name" value="BETA-LACTAMASE-RELATED"/>
    <property type="match status" value="1"/>
</dbReference>
<accession>A0A5B8M630</accession>